<dbReference type="PANTHER" id="PTHR43401:SF2">
    <property type="entry name" value="L-THREONINE 3-DEHYDROGENASE"/>
    <property type="match status" value="1"/>
</dbReference>
<keyword evidence="1 4" id="KW-0479">Metal-binding</keyword>
<comment type="similarity">
    <text evidence="4">Belongs to the zinc-containing alcohol dehydrogenase family.</text>
</comment>
<evidence type="ECO:0000256" key="4">
    <source>
        <dbReference type="RuleBase" id="RU361277"/>
    </source>
</evidence>
<dbReference type="GO" id="GO:0016491">
    <property type="term" value="F:oxidoreductase activity"/>
    <property type="evidence" value="ECO:0007669"/>
    <property type="project" value="UniProtKB-KW"/>
</dbReference>
<dbReference type="Pfam" id="PF08240">
    <property type="entry name" value="ADH_N"/>
    <property type="match status" value="1"/>
</dbReference>
<evidence type="ECO:0000256" key="3">
    <source>
        <dbReference type="ARBA" id="ARBA00023002"/>
    </source>
</evidence>
<dbReference type="Gene3D" id="3.90.180.10">
    <property type="entry name" value="Medium-chain alcohol dehydrogenases, catalytic domain"/>
    <property type="match status" value="1"/>
</dbReference>
<dbReference type="SUPFAM" id="SSF51735">
    <property type="entry name" value="NAD(P)-binding Rossmann-fold domains"/>
    <property type="match status" value="1"/>
</dbReference>
<comment type="cofactor">
    <cofactor evidence="4">
        <name>Zn(2+)</name>
        <dbReference type="ChEBI" id="CHEBI:29105"/>
    </cofactor>
</comment>
<evidence type="ECO:0000256" key="1">
    <source>
        <dbReference type="ARBA" id="ARBA00022723"/>
    </source>
</evidence>
<dbReference type="GO" id="GO:0008270">
    <property type="term" value="F:zinc ion binding"/>
    <property type="evidence" value="ECO:0007669"/>
    <property type="project" value="InterPro"/>
</dbReference>
<keyword evidence="8" id="KW-1185">Reference proteome</keyword>
<reference evidence="7" key="1">
    <citation type="submission" date="2021-05" db="EMBL/GenBank/DDBJ databases">
        <authorList>
            <person name="Stam R."/>
        </authorList>
    </citation>
    <scope>NUCLEOTIDE SEQUENCE</scope>
    <source>
        <strain evidence="7">CS162</strain>
    </source>
</reference>
<dbReference type="InterPro" id="IPR050129">
    <property type="entry name" value="Zn_alcohol_dh"/>
</dbReference>
<dbReference type="AlphaFoldDB" id="A0A8J2N023"/>
<keyword evidence="2 4" id="KW-0862">Zinc</keyword>
<dbReference type="Proteomes" id="UP000676310">
    <property type="component" value="Unassembled WGS sequence"/>
</dbReference>
<dbReference type="GeneID" id="67017410"/>
<organism evidence="7 8">
    <name type="scientific">Alternaria atra</name>
    <dbReference type="NCBI Taxonomy" id="119953"/>
    <lineage>
        <taxon>Eukaryota</taxon>
        <taxon>Fungi</taxon>
        <taxon>Dikarya</taxon>
        <taxon>Ascomycota</taxon>
        <taxon>Pezizomycotina</taxon>
        <taxon>Dothideomycetes</taxon>
        <taxon>Pleosporomycetidae</taxon>
        <taxon>Pleosporales</taxon>
        <taxon>Pleosporineae</taxon>
        <taxon>Pleosporaceae</taxon>
        <taxon>Alternaria</taxon>
        <taxon>Alternaria sect. Ulocladioides</taxon>
    </lineage>
</organism>
<dbReference type="InterPro" id="IPR011032">
    <property type="entry name" value="GroES-like_sf"/>
</dbReference>
<dbReference type="RefSeq" id="XP_043169166.1">
    <property type="nucleotide sequence ID" value="XM_043313231.1"/>
</dbReference>
<keyword evidence="3" id="KW-0560">Oxidoreductase</keyword>
<protein>
    <recommendedName>
        <fullName evidence="9">L-threonine 3-dehydrogenase</fullName>
    </recommendedName>
</protein>
<dbReference type="InterPro" id="IPR036291">
    <property type="entry name" value="NAD(P)-bd_dom_sf"/>
</dbReference>
<accession>A0A8J2N023</accession>
<proteinExistence type="inferred from homology"/>
<evidence type="ECO:0000313" key="7">
    <source>
        <dbReference type="EMBL" id="CAG5159497.1"/>
    </source>
</evidence>
<feature type="domain" description="Alcohol dehydrogenase-like N-terminal" evidence="6">
    <location>
        <begin position="83"/>
        <end position="168"/>
    </location>
</feature>
<dbReference type="SUPFAM" id="SSF50129">
    <property type="entry name" value="GroES-like"/>
    <property type="match status" value="1"/>
</dbReference>
<dbReference type="InterPro" id="IPR013154">
    <property type="entry name" value="ADH-like_N"/>
</dbReference>
<dbReference type="Pfam" id="PF00107">
    <property type="entry name" value="ADH_zinc_N"/>
    <property type="match status" value="1"/>
</dbReference>
<comment type="caution">
    <text evidence="7">The sequence shown here is derived from an EMBL/GenBank/DDBJ whole genome shotgun (WGS) entry which is preliminary data.</text>
</comment>
<evidence type="ECO:0000313" key="8">
    <source>
        <dbReference type="Proteomes" id="UP000676310"/>
    </source>
</evidence>
<feature type="domain" description="Alcohol dehydrogenase-like C-terminal" evidence="5">
    <location>
        <begin position="207"/>
        <end position="336"/>
    </location>
</feature>
<dbReference type="Gene3D" id="3.40.50.720">
    <property type="entry name" value="NAD(P)-binding Rossmann-like Domain"/>
    <property type="match status" value="1"/>
</dbReference>
<dbReference type="PROSITE" id="PS00059">
    <property type="entry name" value="ADH_ZINC"/>
    <property type="match status" value="1"/>
</dbReference>
<dbReference type="InterPro" id="IPR013149">
    <property type="entry name" value="ADH-like_C"/>
</dbReference>
<dbReference type="CDD" id="cd08234">
    <property type="entry name" value="threonine_DH_like"/>
    <property type="match status" value="1"/>
</dbReference>
<evidence type="ECO:0008006" key="9">
    <source>
        <dbReference type="Google" id="ProtNLM"/>
    </source>
</evidence>
<gene>
    <name evidence="7" type="ORF">ALTATR162_LOCUS5612</name>
</gene>
<dbReference type="InterPro" id="IPR002328">
    <property type="entry name" value="ADH_Zn_CS"/>
</dbReference>
<evidence type="ECO:0000259" key="5">
    <source>
        <dbReference type="Pfam" id="PF00107"/>
    </source>
</evidence>
<dbReference type="EMBL" id="CAJRGZ010000019">
    <property type="protein sequence ID" value="CAG5159497.1"/>
    <property type="molecule type" value="Genomic_DNA"/>
</dbReference>
<evidence type="ECO:0000259" key="6">
    <source>
        <dbReference type="Pfam" id="PF08240"/>
    </source>
</evidence>
<dbReference type="OrthoDB" id="256333at2759"/>
<evidence type="ECO:0000256" key="2">
    <source>
        <dbReference type="ARBA" id="ARBA00022833"/>
    </source>
</evidence>
<sequence>MNGHAAPRKHQRHDVPVKMKALQYSGPEKFAVETIDVPTFGDDDVLVRNAYYYLKFRFALPVRSRSAAHATHALTFYLYFCSKGEFLAKWPLIPGHEAAGTVVAIGKNVKNVAIGDRVAADALQPCLNCFYCTRRKTQLCENIIGYGGNVPGGMAEYCRYPARMVFPIGGLPDLEAVLIEPAACAAHGIERMQMEVGSRVLLFGCGPTGILLAQLIKINGAAHLTIASKPGPKLELARELGIADSYVTISDDNPGADMTTLETNNPYGFDIVVEATGAPIVLEKAIEYVRKGGKLVVYGVYDESVKIAWSPFRIWENEITILASFCSMSHIPHVLEYVNAGRLKLGGIANKTYRLEQWEECLDAVRKQEVVKAAIVFD</sequence>
<dbReference type="PANTHER" id="PTHR43401">
    <property type="entry name" value="L-THREONINE 3-DEHYDROGENASE"/>
    <property type="match status" value="1"/>
</dbReference>
<name>A0A8J2N023_9PLEO</name>